<comment type="similarity">
    <text evidence="1 3">Belongs to the short-chain dehydrogenases/reductases (SDR) family.</text>
</comment>
<keyword evidence="5" id="KW-1185">Reference proteome</keyword>
<dbReference type="Gene3D" id="3.40.50.720">
    <property type="entry name" value="NAD(P)-binding Rossmann-like Domain"/>
    <property type="match status" value="1"/>
</dbReference>
<dbReference type="PIRSF" id="PIRSF000126">
    <property type="entry name" value="11-beta-HSD1"/>
    <property type="match status" value="1"/>
</dbReference>
<sequence length="265" mass="28280">MNAVNKLGTALITGASTGIGAVYADRLAKRGYDLILVARDQAKLQKVADGIKSASGSQVEIMPADLTLKADLLKVETRLREDSSITLLVNNAGGGASTTLVESDMDAMETMIQLNITALTRLSGAAAKRFFAEGKGAIINVASVLAYIPEMFNGVYNATKSYVVMFSQSMQHELGDKGVRIQVVLPGATDTPFLDKVNMPASHLPPEMVMKTDDLVDAALRGFDLGEVITIPSLPNIEDWQAFDAARKALGPHLSLAKPANRYLS</sequence>
<evidence type="ECO:0000256" key="1">
    <source>
        <dbReference type="ARBA" id="ARBA00006484"/>
    </source>
</evidence>
<dbReference type="PROSITE" id="PS00061">
    <property type="entry name" value="ADH_SHORT"/>
    <property type="match status" value="1"/>
</dbReference>
<proteinExistence type="inferred from homology"/>
<dbReference type="PANTHER" id="PTHR42901">
    <property type="entry name" value="ALCOHOL DEHYDROGENASE"/>
    <property type="match status" value="1"/>
</dbReference>
<dbReference type="EMBL" id="JBHTJW010000002">
    <property type="protein sequence ID" value="MFD0929397.1"/>
    <property type="molecule type" value="Genomic_DNA"/>
</dbReference>
<organism evidence="4 5">
    <name type="scientific">Methylophilus glucosoxydans</name>
    <dbReference type="NCBI Taxonomy" id="752553"/>
    <lineage>
        <taxon>Bacteria</taxon>
        <taxon>Pseudomonadati</taxon>
        <taxon>Pseudomonadota</taxon>
        <taxon>Betaproteobacteria</taxon>
        <taxon>Nitrosomonadales</taxon>
        <taxon>Methylophilaceae</taxon>
        <taxon>Methylophilus</taxon>
    </lineage>
</organism>
<dbReference type="CDD" id="cd05233">
    <property type="entry name" value="SDR_c"/>
    <property type="match status" value="1"/>
</dbReference>
<evidence type="ECO:0000256" key="2">
    <source>
        <dbReference type="ARBA" id="ARBA00023002"/>
    </source>
</evidence>
<name>A0ABW3GLA3_9PROT</name>
<accession>A0ABW3GLA3</accession>
<dbReference type="Proteomes" id="UP001597106">
    <property type="component" value="Unassembled WGS sequence"/>
</dbReference>
<evidence type="ECO:0000256" key="3">
    <source>
        <dbReference type="RuleBase" id="RU000363"/>
    </source>
</evidence>
<dbReference type="GO" id="GO:0016491">
    <property type="term" value="F:oxidoreductase activity"/>
    <property type="evidence" value="ECO:0007669"/>
    <property type="project" value="UniProtKB-KW"/>
</dbReference>
<dbReference type="EC" id="1.-.-.-" evidence="4"/>
<dbReference type="InterPro" id="IPR020904">
    <property type="entry name" value="Sc_DH/Rdtase_CS"/>
</dbReference>
<gene>
    <name evidence="4" type="ORF">ACFQ1T_06345</name>
</gene>
<dbReference type="PRINTS" id="PR00081">
    <property type="entry name" value="GDHRDH"/>
</dbReference>
<comment type="caution">
    <text evidence="4">The sequence shown here is derived from an EMBL/GenBank/DDBJ whole genome shotgun (WGS) entry which is preliminary data.</text>
</comment>
<evidence type="ECO:0000313" key="5">
    <source>
        <dbReference type="Proteomes" id="UP001597106"/>
    </source>
</evidence>
<dbReference type="PANTHER" id="PTHR42901:SF1">
    <property type="entry name" value="ALCOHOL DEHYDROGENASE"/>
    <property type="match status" value="1"/>
</dbReference>
<dbReference type="SUPFAM" id="SSF51735">
    <property type="entry name" value="NAD(P)-binding Rossmann-fold domains"/>
    <property type="match status" value="1"/>
</dbReference>
<dbReference type="InterPro" id="IPR002347">
    <property type="entry name" value="SDR_fam"/>
</dbReference>
<protein>
    <submittedName>
        <fullName evidence="4">SDR family NAD(P)-dependent oxidoreductase</fullName>
        <ecNumber evidence="4">1.-.-.-</ecNumber>
    </submittedName>
</protein>
<dbReference type="PRINTS" id="PR00080">
    <property type="entry name" value="SDRFAMILY"/>
</dbReference>
<reference evidence="5" key="1">
    <citation type="journal article" date="2019" name="Int. J. Syst. Evol. Microbiol.">
        <title>The Global Catalogue of Microorganisms (GCM) 10K type strain sequencing project: providing services to taxonomists for standard genome sequencing and annotation.</title>
        <authorList>
            <consortium name="The Broad Institute Genomics Platform"/>
            <consortium name="The Broad Institute Genome Sequencing Center for Infectious Disease"/>
            <person name="Wu L."/>
            <person name="Ma J."/>
        </authorList>
    </citation>
    <scope>NUCLEOTIDE SEQUENCE [LARGE SCALE GENOMIC DNA]</scope>
    <source>
        <strain evidence="5">CCUG 59685</strain>
    </source>
</reference>
<keyword evidence="2 4" id="KW-0560">Oxidoreductase</keyword>
<dbReference type="InterPro" id="IPR036291">
    <property type="entry name" value="NAD(P)-bd_dom_sf"/>
</dbReference>
<dbReference type="Pfam" id="PF00106">
    <property type="entry name" value="adh_short"/>
    <property type="match status" value="1"/>
</dbReference>
<evidence type="ECO:0000313" key="4">
    <source>
        <dbReference type="EMBL" id="MFD0929397.1"/>
    </source>
</evidence>
<dbReference type="RefSeq" id="WP_313986945.1">
    <property type="nucleotide sequence ID" value="NZ_JBHTJW010000002.1"/>
</dbReference>